<dbReference type="InterPro" id="IPR050984">
    <property type="entry name" value="Gfo/Idh/MocA_domain"/>
</dbReference>
<protein>
    <submittedName>
        <fullName evidence="6">Oxidoreductase</fullName>
    </submittedName>
</protein>
<dbReference type="PANTHER" id="PTHR22604:SF105">
    <property type="entry name" value="TRANS-1,2-DIHYDROBENZENE-1,2-DIOL DEHYDROGENASE"/>
    <property type="match status" value="1"/>
</dbReference>
<dbReference type="GO" id="GO:0000166">
    <property type="term" value="F:nucleotide binding"/>
    <property type="evidence" value="ECO:0007669"/>
    <property type="project" value="InterPro"/>
</dbReference>
<dbReference type="EMBL" id="CP016282">
    <property type="protein sequence ID" value="ANP73709.1"/>
    <property type="molecule type" value="Genomic_DNA"/>
</dbReference>
<accession>A0A1B1BM67</accession>
<dbReference type="Proteomes" id="UP000092582">
    <property type="component" value="Chromosome 1"/>
</dbReference>
<dbReference type="PANTHER" id="PTHR22604">
    <property type="entry name" value="OXIDOREDUCTASES"/>
    <property type="match status" value="1"/>
</dbReference>
<dbReference type="Gene3D" id="3.30.360.10">
    <property type="entry name" value="Dihydrodipicolinate Reductase, domain 2"/>
    <property type="match status" value="1"/>
</dbReference>
<dbReference type="AlphaFoldDB" id="A0A1B1BM67"/>
<evidence type="ECO:0000313" key="7">
    <source>
        <dbReference type="Proteomes" id="UP000092582"/>
    </source>
</evidence>
<dbReference type="SUPFAM" id="SSF51735">
    <property type="entry name" value="NAD(P)-binding Rossmann-fold domains"/>
    <property type="match status" value="1"/>
</dbReference>
<dbReference type="PATRIC" id="fig|670052.7.peg.2848"/>
<organism evidence="6 7">
    <name type="scientific">Cryobacterium arcticum</name>
    <dbReference type="NCBI Taxonomy" id="670052"/>
    <lineage>
        <taxon>Bacteria</taxon>
        <taxon>Bacillati</taxon>
        <taxon>Actinomycetota</taxon>
        <taxon>Actinomycetes</taxon>
        <taxon>Micrococcales</taxon>
        <taxon>Microbacteriaceae</taxon>
        <taxon>Cryobacterium</taxon>
    </lineage>
</organism>
<evidence type="ECO:0000259" key="5">
    <source>
        <dbReference type="Pfam" id="PF22725"/>
    </source>
</evidence>
<feature type="domain" description="GFO/IDH/MocA-like oxidoreductase" evidence="5">
    <location>
        <begin position="131"/>
        <end position="250"/>
    </location>
</feature>
<dbReference type="InterPro" id="IPR000683">
    <property type="entry name" value="Gfo/Idh/MocA-like_OxRdtase_N"/>
</dbReference>
<comment type="similarity">
    <text evidence="1">Belongs to the Gfo/Idh/MocA family.</text>
</comment>
<dbReference type="KEGG" id="cart:PA27867_2770"/>
<evidence type="ECO:0000259" key="4">
    <source>
        <dbReference type="Pfam" id="PF01408"/>
    </source>
</evidence>
<dbReference type="Pfam" id="PF01408">
    <property type="entry name" value="GFO_IDH_MocA"/>
    <property type="match status" value="1"/>
</dbReference>
<evidence type="ECO:0000256" key="2">
    <source>
        <dbReference type="ARBA" id="ARBA00023002"/>
    </source>
</evidence>
<reference evidence="6 7" key="1">
    <citation type="submission" date="2016-06" db="EMBL/GenBank/DDBJ databases">
        <title>Genome sequencing of Cryobacterium arcticum PAMC 27867.</title>
        <authorList>
            <person name="Lee J."/>
            <person name="Kim O.-S."/>
        </authorList>
    </citation>
    <scope>NUCLEOTIDE SEQUENCE [LARGE SCALE GENOMIC DNA]</scope>
    <source>
        <strain evidence="6 7">PAMC 27867</strain>
    </source>
</reference>
<keyword evidence="3" id="KW-0520">NAD</keyword>
<gene>
    <name evidence="6" type="ORF">PA27867_2770</name>
</gene>
<name>A0A1B1BM67_9MICO</name>
<dbReference type="STRING" id="670052.PA27867_2770"/>
<dbReference type="InterPro" id="IPR055170">
    <property type="entry name" value="GFO_IDH_MocA-like_dom"/>
</dbReference>
<evidence type="ECO:0000313" key="6">
    <source>
        <dbReference type="EMBL" id="ANP73709.1"/>
    </source>
</evidence>
<dbReference type="InterPro" id="IPR036291">
    <property type="entry name" value="NAD(P)-bd_dom_sf"/>
</dbReference>
<keyword evidence="2" id="KW-0560">Oxidoreductase</keyword>
<dbReference type="OrthoDB" id="9815825at2"/>
<sequence length="327" mass="32914">MTTTRWAILGPGDIGGWFARALPGSAHGTLHAVGSTNPGRAADFAALYGAPVTGTYDELLARDDIDAVYISTVNTTHADLAVAALQAGKAVLCEKPVAPTLADVERVLAQAAASGLPFVEAYKHRFGPFARALDAAVADREVGSALRLTASFGFAAGERSGRLFDPGLAGGAILDVGGYPVSLAVGLAAAAGLDPADLTLTAAAGRIGDTGVDEHATATVSANGFTAEVACSIVTELPRSATLSGSAGSIDLPDVFGSRAASAASFTVHTGAGDRVVEPATVDPFAAEADAVSLALLDGRTEAAEVPWAHSRAIARLLDQWRAGLGG</sequence>
<evidence type="ECO:0000256" key="3">
    <source>
        <dbReference type="ARBA" id="ARBA00023027"/>
    </source>
</evidence>
<evidence type="ECO:0000256" key="1">
    <source>
        <dbReference type="ARBA" id="ARBA00010928"/>
    </source>
</evidence>
<dbReference type="Gene3D" id="3.40.50.720">
    <property type="entry name" value="NAD(P)-binding Rossmann-like Domain"/>
    <property type="match status" value="1"/>
</dbReference>
<keyword evidence="7" id="KW-1185">Reference proteome</keyword>
<feature type="domain" description="Gfo/Idh/MocA-like oxidoreductase N-terminal" evidence="4">
    <location>
        <begin position="5"/>
        <end position="117"/>
    </location>
</feature>
<dbReference type="GO" id="GO:0016491">
    <property type="term" value="F:oxidoreductase activity"/>
    <property type="evidence" value="ECO:0007669"/>
    <property type="project" value="UniProtKB-KW"/>
</dbReference>
<dbReference type="Pfam" id="PF22725">
    <property type="entry name" value="GFO_IDH_MocA_C3"/>
    <property type="match status" value="1"/>
</dbReference>
<proteinExistence type="inferred from homology"/>
<dbReference type="SUPFAM" id="SSF55347">
    <property type="entry name" value="Glyceraldehyde-3-phosphate dehydrogenase-like, C-terminal domain"/>
    <property type="match status" value="1"/>
</dbReference>
<dbReference type="RefSeq" id="WP_066597293.1">
    <property type="nucleotide sequence ID" value="NZ_CP016282.1"/>
</dbReference>